<dbReference type="InterPro" id="IPR004360">
    <property type="entry name" value="Glyas_Fos-R_dOase_dom"/>
</dbReference>
<reference evidence="3 4" key="1">
    <citation type="submission" date="2020-09" db="EMBL/GenBank/DDBJ databases">
        <title>Roseomonas.</title>
        <authorList>
            <person name="Zhu W."/>
        </authorList>
    </citation>
    <scope>NUCLEOTIDE SEQUENCE [LARGE SCALE GENOMIC DNA]</scope>
    <source>
        <strain evidence="3 4">573</strain>
    </source>
</reference>
<dbReference type="PANTHER" id="PTHR43048:SF5">
    <property type="entry name" value="BLR5325 PROTEIN"/>
    <property type="match status" value="1"/>
</dbReference>
<gene>
    <name evidence="3" type="ORF">IAI61_21140</name>
</gene>
<evidence type="ECO:0000313" key="4">
    <source>
        <dbReference type="Proteomes" id="UP001518989"/>
    </source>
</evidence>
<evidence type="ECO:0000313" key="3">
    <source>
        <dbReference type="EMBL" id="MBO1081548.1"/>
    </source>
</evidence>
<dbReference type="PANTHER" id="PTHR43048">
    <property type="entry name" value="METHYLMALONYL-COA EPIMERASE"/>
    <property type="match status" value="1"/>
</dbReference>
<evidence type="ECO:0000256" key="1">
    <source>
        <dbReference type="ARBA" id="ARBA00022723"/>
    </source>
</evidence>
<dbReference type="EMBL" id="JACTNG010000016">
    <property type="protein sequence ID" value="MBO1081548.1"/>
    <property type="molecule type" value="Genomic_DNA"/>
</dbReference>
<dbReference type="Gene3D" id="3.10.180.10">
    <property type="entry name" value="2,3-Dihydroxybiphenyl 1,2-Dioxygenase, domain 1"/>
    <property type="match status" value="1"/>
</dbReference>
<accession>A0ABS3KVQ1</accession>
<dbReference type="SUPFAM" id="SSF54593">
    <property type="entry name" value="Glyoxalase/Bleomycin resistance protein/Dihydroxybiphenyl dioxygenase"/>
    <property type="match status" value="1"/>
</dbReference>
<protein>
    <submittedName>
        <fullName evidence="3">VOC family protein</fullName>
    </submittedName>
</protein>
<dbReference type="Pfam" id="PF00903">
    <property type="entry name" value="Glyoxalase"/>
    <property type="match status" value="1"/>
</dbReference>
<organism evidence="3 4">
    <name type="scientific">Roseomonas haemaphysalidis</name>
    <dbReference type="NCBI Taxonomy" id="2768162"/>
    <lineage>
        <taxon>Bacteria</taxon>
        <taxon>Pseudomonadati</taxon>
        <taxon>Pseudomonadota</taxon>
        <taxon>Alphaproteobacteria</taxon>
        <taxon>Acetobacterales</taxon>
        <taxon>Roseomonadaceae</taxon>
        <taxon>Roseomonas</taxon>
    </lineage>
</organism>
<proteinExistence type="predicted"/>
<sequence length="128" mass="13910">MAYRCDHLHLRSLDAAAAASFYVEAMGAKETARMTVRDRLRVILDLGGLNLFIEDVPADTARAPAAMPFVGIEHLGLTVDDLDAAMAAHRARGTRIITEAQQVRPGVRMAFLEGPDGVVLELLERRAA</sequence>
<name>A0ABS3KVQ1_9PROT</name>
<keyword evidence="1" id="KW-0479">Metal-binding</keyword>
<feature type="domain" description="VOC" evidence="2">
    <location>
        <begin position="4"/>
        <end position="125"/>
    </location>
</feature>
<comment type="caution">
    <text evidence="3">The sequence shown here is derived from an EMBL/GenBank/DDBJ whole genome shotgun (WGS) entry which is preliminary data.</text>
</comment>
<dbReference type="Proteomes" id="UP001518989">
    <property type="component" value="Unassembled WGS sequence"/>
</dbReference>
<dbReference type="InterPro" id="IPR029068">
    <property type="entry name" value="Glyas_Bleomycin-R_OHBP_Dase"/>
</dbReference>
<evidence type="ECO:0000259" key="2">
    <source>
        <dbReference type="PROSITE" id="PS51819"/>
    </source>
</evidence>
<dbReference type="InterPro" id="IPR051785">
    <property type="entry name" value="MMCE/EMCE_epimerase"/>
</dbReference>
<dbReference type="PROSITE" id="PS51819">
    <property type="entry name" value="VOC"/>
    <property type="match status" value="1"/>
</dbReference>
<dbReference type="CDD" id="cd06587">
    <property type="entry name" value="VOC"/>
    <property type="match status" value="1"/>
</dbReference>
<keyword evidence="4" id="KW-1185">Reference proteome</keyword>
<dbReference type="InterPro" id="IPR037523">
    <property type="entry name" value="VOC_core"/>
</dbReference>